<dbReference type="InterPro" id="IPR013221">
    <property type="entry name" value="Mur_ligase_cen"/>
</dbReference>
<evidence type="ECO:0000259" key="2">
    <source>
        <dbReference type="Pfam" id="PF01225"/>
    </source>
</evidence>
<dbReference type="InterPro" id="IPR000713">
    <property type="entry name" value="Mur_ligase_N"/>
</dbReference>
<accession>A0A3B0UKX0</accession>
<evidence type="ECO:0000256" key="1">
    <source>
        <dbReference type="SAM" id="Phobius"/>
    </source>
</evidence>
<dbReference type="PANTHER" id="PTHR43445">
    <property type="entry name" value="UDP-N-ACETYLMURAMATE--L-ALANINE LIGASE-RELATED"/>
    <property type="match status" value="1"/>
</dbReference>
<evidence type="ECO:0000259" key="3">
    <source>
        <dbReference type="Pfam" id="PF08245"/>
    </source>
</evidence>
<dbReference type="EMBL" id="UOET01000416">
    <property type="protein sequence ID" value="VAW29730.1"/>
    <property type="molecule type" value="Genomic_DNA"/>
</dbReference>
<dbReference type="InterPro" id="IPR036565">
    <property type="entry name" value="Mur-like_cat_sf"/>
</dbReference>
<evidence type="ECO:0000313" key="4">
    <source>
        <dbReference type="EMBL" id="VAW29730.1"/>
    </source>
</evidence>
<dbReference type="Gene3D" id="3.40.1190.10">
    <property type="entry name" value="Mur-like, catalytic domain"/>
    <property type="match status" value="1"/>
</dbReference>
<proteinExistence type="predicted"/>
<keyword evidence="1" id="KW-0812">Transmembrane</keyword>
<feature type="domain" description="Mur ligase N-terminal catalytic" evidence="2">
    <location>
        <begin position="8"/>
        <end position="104"/>
    </location>
</feature>
<sequence length="193" mass="21211">MKATTDIVYFLGIGGIGMSALARYFHSCGLTVYGYDISRTPLTRQLEAEGMFVHYTDDVAQIPENISRVIFTPAVPESNKEFQYFKSQGVKMEKRAAVVGEISRNLFTIAIAGTHGKTSITAMVAQILHAVGMPVVAFIGGIARNFRTNFVALEHPQFMVVEADEFDRSLLRLNPDVAVVTSMDADHLDVYSG</sequence>
<dbReference type="AlphaFoldDB" id="A0A3B0UKX0"/>
<keyword evidence="4" id="KW-0436">Ligase</keyword>
<dbReference type="GO" id="GO:0005524">
    <property type="term" value="F:ATP binding"/>
    <property type="evidence" value="ECO:0007669"/>
    <property type="project" value="InterPro"/>
</dbReference>
<dbReference type="InterPro" id="IPR050061">
    <property type="entry name" value="MurCDEF_pg_biosynth"/>
</dbReference>
<dbReference type="EC" id="6.3.2.8" evidence="4"/>
<feature type="transmembrane region" description="Helical" evidence="1">
    <location>
        <begin position="7"/>
        <end position="25"/>
    </location>
</feature>
<keyword evidence="1" id="KW-1133">Transmembrane helix</keyword>
<feature type="domain" description="Mur ligase central" evidence="3">
    <location>
        <begin position="111"/>
        <end position="191"/>
    </location>
</feature>
<dbReference type="Pfam" id="PF08245">
    <property type="entry name" value="Mur_ligase_M"/>
    <property type="match status" value="1"/>
</dbReference>
<dbReference type="GO" id="GO:0008763">
    <property type="term" value="F:UDP-N-acetylmuramate-L-alanine ligase activity"/>
    <property type="evidence" value="ECO:0007669"/>
    <property type="project" value="UniProtKB-EC"/>
</dbReference>
<reference evidence="4" key="1">
    <citation type="submission" date="2018-06" db="EMBL/GenBank/DDBJ databases">
        <authorList>
            <person name="Zhirakovskaya E."/>
        </authorList>
    </citation>
    <scope>NUCLEOTIDE SEQUENCE</scope>
</reference>
<gene>
    <name evidence="4" type="ORF">MNBD_BACTEROID07-1272</name>
</gene>
<feature type="non-terminal residue" evidence="4">
    <location>
        <position position="193"/>
    </location>
</feature>
<dbReference type="SUPFAM" id="SSF53623">
    <property type="entry name" value="MurD-like peptide ligases, catalytic domain"/>
    <property type="match status" value="1"/>
</dbReference>
<dbReference type="Gene3D" id="3.40.50.720">
    <property type="entry name" value="NAD(P)-binding Rossmann-like Domain"/>
    <property type="match status" value="1"/>
</dbReference>
<keyword evidence="1" id="KW-0472">Membrane</keyword>
<organism evidence="4">
    <name type="scientific">hydrothermal vent metagenome</name>
    <dbReference type="NCBI Taxonomy" id="652676"/>
    <lineage>
        <taxon>unclassified sequences</taxon>
        <taxon>metagenomes</taxon>
        <taxon>ecological metagenomes</taxon>
    </lineage>
</organism>
<dbReference type="Pfam" id="PF01225">
    <property type="entry name" value="Mur_ligase"/>
    <property type="match status" value="1"/>
</dbReference>
<dbReference type="SUPFAM" id="SSF51984">
    <property type="entry name" value="MurCD N-terminal domain"/>
    <property type="match status" value="1"/>
</dbReference>
<protein>
    <submittedName>
        <fullName evidence="4">UDP-N-acetylmuramate--L-alanine ligase</fullName>
        <ecNumber evidence="4">6.3.2.8</ecNumber>
    </submittedName>
</protein>
<name>A0A3B0UKX0_9ZZZZ</name>
<dbReference type="PANTHER" id="PTHR43445:SF3">
    <property type="entry name" value="UDP-N-ACETYLMURAMATE--L-ALANINE LIGASE"/>
    <property type="match status" value="1"/>
</dbReference>